<gene>
    <name evidence="1" type="ORF">DW905_02695</name>
</gene>
<sequence length="140" mass="16168">MELYKYTGSVAALTVRFGKAETITLYDSYDDSVAPVRLDVRGALAEYIKEIESTDSEERYMNLDWYYDFNMLLRRIEVPGVPSEKFQMAGVPAKVLTQTRSNPDELVCFGCSDFINTSKPVSMGQDDYQNFLMWKRENRD</sequence>
<dbReference type="EMBL" id="QVEZ01000001">
    <property type="protein sequence ID" value="RGC07497.1"/>
    <property type="molecule type" value="Genomic_DNA"/>
</dbReference>
<dbReference type="RefSeq" id="WP_117535160.1">
    <property type="nucleotide sequence ID" value="NZ_QVEZ01000001.1"/>
</dbReference>
<dbReference type="Proteomes" id="UP000261079">
    <property type="component" value="Unassembled WGS sequence"/>
</dbReference>
<organism evidence="1 2">
    <name type="scientific">Faecalibacterium prausnitzii</name>
    <dbReference type="NCBI Taxonomy" id="853"/>
    <lineage>
        <taxon>Bacteria</taxon>
        <taxon>Bacillati</taxon>
        <taxon>Bacillota</taxon>
        <taxon>Clostridia</taxon>
        <taxon>Eubacteriales</taxon>
        <taxon>Oscillospiraceae</taxon>
        <taxon>Faecalibacterium</taxon>
    </lineage>
</organism>
<reference evidence="1 2" key="1">
    <citation type="submission" date="2018-08" db="EMBL/GenBank/DDBJ databases">
        <title>A genome reference for cultivated species of the human gut microbiota.</title>
        <authorList>
            <person name="Zou Y."/>
            <person name="Xue W."/>
            <person name="Luo G."/>
        </authorList>
    </citation>
    <scope>NUCLEOTIDE SEQUENCE [LARGE SCALE GENOMIC DNA]</scope>
    <source>
        <strain evidence="1 2">AM42-11AC</strain>
    </source>
</reference>
<evidence type="ECO:0000313" key="2">
    <source>
        <dbReference type="Proteomes" id="UP000261079"/>
    </source>
</evidence>
<proteinExistence type="predicted"/>
<accession>A0A3E2VAB0</accession>
<comment type="caution">
    <text evidence="1">The sequence shown here is derived from an EMBL/GenBank/DDBJ whole genome shotgun (WGS) entry which is preliminary data.</text>
</comment>
<evidence type="ECO:0000313" key="1">
    <source>
        <dbReference type="EMBL" id="RGC07497.1"/>
    </source>
</evidence>
<dbReference type="AlphaFoldDB" id="A0A3E2VAB0"/>
<name>A0A3E2VAB0_9FIRM</name>
<protein>
    <submittedName>
        <fullName evidence="1">Uncharacterized protein</fullName>
    </submittedName>
</protein>